<evidence type="ECO:0000256" key="2">
    <source>
        <dbReference type="SAM" id="Phobius"/>
    </source>
</evidence>
<accession>A0A6C0B6A5</accession>
<dbReference type="EMBL" id="MN739083">
    <property type="protein sequence ID" value="QHS87616.1"/>
    <property type="molecule type" value="Genomic_DNA"/>
</dbReference>
<feature type="coiled-coil region" evidence="1">
    <location>
        <begin position="266"/>
        <end position="305"/>
    </location>
</feature>
<keyword evidence="2" id="KW-0812">Transmembrane</keyword>
<organism evidence="3">
    <name type="scientific">viral metagenome</name>
    <dbReference type="NCBI Taxonomy" id="1070528"/>
    <lineage>
        <taxon>unclassified sequences</taxon>
        <taxon>metagenomes</taxon>
        <taxon>organismal metagenomes</taxon>
    </lineage>
</organism>
<evidence type="ECO:0008006" key="4">
    <source>
        <dbReference type="Google" id="ProtNLM"/>
    </source>
</evidence>
<evidence type="ECO:0000256" key="1">
    <source>
        <dbReference type="SAM" id="Coils"/>
    </source>
</evidence>
<sequence>MADIPPKKESDEVVPEPSVAGTTVSVAWSPTNEKIVVEWCDIAKCYKWLHYRAHQKFSVLHAWFTIPAIILSTISGTASFAQGSLPISLQFYAPMVIGSVNIFIGILTTIQQYLKISEYNESHRVSAIAWDKFSRNIKIELAKHPDDRSEDAGHFLKTNREEFDRLMETSPSIPPHVIAEFIATFSGEDSGCWPSCCSKKTDEQRQKKIDELKKRTLRFETLKKPDICNIIISADEDRYQWTKADEDQSPNDVLYSVVSEKISQIQDDMTRKNAEMREEYENRLREEAEKRAADEMAKQRKEEARIETERVRVTNEKRVAENTKVINDYIVLFNSNAGYNPDQEEIRTSLGEIVDRDILEQFLITYGPSNV</sequence>
<feature type="transmembrane region" description="Helical" evidence="2">
    <location>
        <begin position="92"/>
        <end position="114"/>
    </location>
</feature>
<dbReference type="NCBIfam" id="NF033632">
    <property type="entry name" value="SLATT_4"/>
    <property type="match status" value="1"/>
</dbReference>
<feature type="transmembrane region" description="Helical" evidence="2">
    <location>
        <begin position="57"/>
        <end position="80"/>
    </location>
</feature>
<keyword evidence="2" id="KW-1133">Transmembrane helix</keyword>
<evidence type="ECO:0000313" key="3">
    <source>
        <dbReference type="EMBL" id="QHS87616.1"/>
    </source>
</evidence>
<protein>
    <recommendedName>
        <fullName evidence="4">SMODS and SLOG-associating 2TM effector domain-containing protein</fullName>
    </recommendedName>
</protein>
<dbReference type="AlphaFoldDB" id="A0A6C0B6A5"/>
<keyword evidence="2" id="KW-0472">Membrane</keyword>
<reference evidence="3" key="1">
    <citation type="journal article" date="2020" name="Nature">
        <title>Giant virus diversity and host interactions through global metagenomics.</title>
        <authorList>
            <person name="Schulz F."/>
            <person name="Roux S."/>
            <person name="Paez-Espino D."/>
            <person name="Jungbluth S."/>
            <person name="Walsh D.A."/>
            <person name="Denef V.J."/>
            <person name="McMahon K.D."/>
            <person name="Konstantinidis K.T."/>
            <person name="Eloe-Fadrosh E.A."/>
            <person name="Kyrpides N.C."/>
            <person name="Woyke T."/>
        </authorList>
    </citation>
    <scope>NUCLEOTIDE SEQUENCE</scope>
    <source>
        <strain evidence="3">GVMAG-M-3300010157-4</strain>
    </source>
</reference>
<proteinExistence type="predicted"/>
<name>A0A6C0B6A5_9ZZZZ</name>
<keyword evidence="1" id="KW-0175">Coiled coil</keyword>